<accession>A0AA35WPH0</accession>
<keyword evidence="2" id="KW-1185">Reference proteome</keyword>
<evidence type="ECO:0000313" key="2">
    <source>
        <dbReference type="Proteomes" id="UP001174909"/>
    </source>
</evidence>
<sequence>MNGSGPYDWLLKVIARKKERSTHFGWTDIVRALRGIKQYALAERICREFKVAYTQPHSDRPADIVVLRLEQSSECKLKGKFSHLINFAIGIFEKRGERYFKDFKTYIITFFSLDSNILVANSYRQVFDQVGSENKWDYLPLLEILEHFIGQETEDRRTDYQHAVTAYHATEKLTETMSRSNQTRMHHETAEVDVTAHEIQMKLHPHKVSERSLSYIRAVWDSMSHFLSIPSVKTVIDRMHMPPLDTEADYLCAKLPSETSESLMEQGEQSWKNFMKTNNIMKISLCDGRVYSL</sequence>
<dbReference type="Proteomes" id="UP001174909">
    <property type="component" value="Unassembled WGS sequence"/>
</dbReference>
<dbReference type="EMBL" id="CASHTH010002073">
    <property type="protein sequence ID" value="CAI8024401.1"/>
    <property type="molecule type" value="Genomic_DNA"/>
</dbReference>
<protein>
    <submittedName>
        <fullName evidence="1">Uncharacterized protein</fullName>
    </submittedName>
</protein>
<organism evidence="1 2">
    <name type="scientific">Geodia barretti</name>
    <name type="common">Barrett's horny sponge</name>
    <dbReference type="NCBI Taxonomy" id="519541"/>
    <lineage>
        <taxon>Eukaryota</taxon>
        <taxon>Metazoa</taxon>
        <taxon>Porifera</taxon>
        <taxon>Demospongiae</taxon>
        <taxon>Heteroscleromorpha</taxon>
        <taxon>Tetractinellida</taxon>
        <taxon>Astrophorina</taxon>
        <taxon>Geodiidae</taxon>
        <taxon>Geodia</taxon>
    </lineage>
</organism>
<reference evidence="1" key="1">
    <citation type="submission" date="2023-03" db="EMBL/GenBank/DDBJ databases">
        <authorList>
            <person name="Steffen K."/>
            <person name="Cardenas P."/>
        </authorList>
    </citation>
    <scope>NUCLEOTIDE SEQUENCE</scope>
</reference>
<proteinExistence type="predicted"/>
<gene>
    <name evidence="1" type="ORF">GBAR_LOCUS14171</name>
</gene>
<evidence type="ECO:0000313" key="1">
    <source>
        <dbReference type="EMBL" id="CAI8024401.1"/>
    </source>
</evidence>
<dbReference type="AlphaFoldDB" id="A0AA35WPH0"/>
<comment type="caution">
    <text evidence="1">The sequence shown here is derived from an EMBL/GenBank/DDBJ whole genome shotgun (WGS) entry which is preliminary data.</text>
</comment>
<name>A0AA35WPH0_GEOBA</name>